<proteinExistence type="predicted"/>
<accession>A0ABR4HE47</accession>
<comment type="caution">
    <text evidence="1">The sequence shown here is derived from an EMBL/GenBank/DDBJ whole genome shotgun (WGS) entry which is preliminary data.</text>
</comment>
<reference evidence="1 2" key="1">
    <citation type="submission" date="2024-07" db="EMBL/GenBank/DDBJ databases">
        <title>Section-level genome sequencing and comparative genomics of Aspergillus sections Usti and Cavernicolus.</title>
        <authorList>
            <consortium name="Lawrence Berkeley National Laboratory"/>
            <person name="Nybo J.L."/>
            <person name="Vesth T.C."/>
            <person name="Theobald S."/>
            <person name="Frisvad J.C."/>
            <person name="Larsen T.O."/>
            <person name="Kjaerboelling I."/>
            <person name="Rothschild-Mancinelli K."/>
            <person name="Lyhne E.K."/>
            <person name="Kogle M.E."/>
            <person name="Barry K."/>
            <person name="Clum A."/>
            <person name="Na H."/>
            <person name="Ledsgaard L."/>
            <person name="Lin J."/>
            <person name="Lipzen A."/>
            <person name="Kuo A."/>
            <person name="Riley R."/>
            <person name="Mondo S."/>
            <person name="Labutti K."/>
            <person name="Haridas S."/>
            <person name="Pangalinan J."/>
            <person name="Salamov A.A."/>
            <person name="Simmons B.A."/>
            <person name="Magnuson J.K."/>
            <person name="Chen J."/>
            <person name="Drula E."/>
            <person name="Henrissat B."/>
            <person name="Wiebenga A."/>
            <person name="Lubbers R.J."/>
            <person name="Gomes A.C."/>
            <person name="Makela M.R."/>
            <person name="Stajich J."/>
            <person name="Grigoriev I.V."/>
            <person name="Mortensen U.H."/>
            <person name="De Vries R.P."/>
            <person name="Baker S.E."/>
            <person name="Andersen M.R."/>
        </authorList>
    </citation>
    <scope>NUCLEOTIDE SEQUENCE [LARGE SCALE GENOMIC DNA]</scope>
    <source>
        <strain evidence="1 2">CBS 588.65</strain>
    </source>
</reference>
<sequence length="158" mass="17750">MAPKRRVQVVSRRLSSSPGYYPDIATIPKRAHPTWHHHWAVRVEKSPSGGIHSVPDTWDYFGLARHNNTSTVVFDASSFHPEKVRDWGHTEMGAEDIRDIDHTLIGKWGKYNVVTSNCQDYVDNLARIVSNKWWRMSSETSAKVGMAGAVLGALVAIL</sequence>
<keyword evidence="2" id="KW-1185">Reference proteome</keyword>
<dbReference type="Proteomes" id="UP001610334">
    <property type="component" value="Unassembled WGS sequence"/>
</dbReference>
<evidence type="ECO:0000313" key="1">
    <source>
        <dbReference type="EMBL" id="KAL2813677.1"/>
    </source>
</evidence>
<evidence type="ECO:0000313" key="2">
    <source>
        <dbReference type="Proteomes" id="UP001610334"/>
    </source>
</evidence>
<gene>
    <name evidence="1" type="ORF">BJX63DRAFT_211233</name>
</gene>
<dbReference type="EMBL" id="JBFXLT010000038">
    <property type="protein sequence ID" value="KAL2813677.1"/>
    <property type="molecule type" value="Genomic_DNA"/>
</dbReference>
<name>A0ABR4HE47_9EURO</name>
<organism evidence="1 2">
    <name type="scientific">Aspergillus granulosus</name>
    <dbReference type="NCBI Taxonomy" id="176169"/>
    <lineage>
        <taxon>Eukaryota</taxon>
        <taxon>Fungi</taxon>
        <taxon>Dikarya</taxon>
        <taxon>Ascomycota</taxon>
        <taxon>Pezizomycotina</taxon>
        <taxon>Eurotiomycetes</taxon>
        <taxon>Eurotiomycetidae</taxon>
        <taxon>Eurotiales</taxon>
        <taxon>Aspergillaceae</taxon>
        <taxon>Aspergillus</taxon>
        <taxon>Aspergillus subgen. Nidulantes</taxon>
    </lineage>
</organism>
<protein>
    <recommendedName>
        <fullName evidence="3">LRAT domain-containing protein</fullName>
    </recommendedName>
</protein>
<evidence type="ECO:0008006" key="3">
    <source>
        <dbReference type="Google" id="ProtNLM"/>
    </source>
</evidence>